<feature type="compositionally biased region" description="Polar residues" evidence="1">
    <location>
        <begin position="173"/>
        <end position="187"/>
    </location>
</feature>
<protein>
    <submittedName>
        <fullName evidence="2">Uncharacterized protein</fullName>
    </submittedName>
</protein>
<gene>
    <name evidence="2" type="ORF">DFH08DRAFT_934765</name>
</gene>
<evidence type="ECO:0000313" key="2">
    <source>
        <dbReference type="EMBL" id="KAJ7352344.1"/>
    </source>
</evidence>
<dbReference type="Proteomes" id="UP001218218">
    <property type="component" value="Unassembled WGS sequence"/>
</dbReference>
<feature type="region of interest" description="Disordered" evidence="1">
    <location>
        <begin position="50"/>
        <end position="77"/>
    </location>
</feature>
<evidence type="ECO:0000313" key="3">
    <source>
        <dbReference type="Proteomes" id="UP001218218"/>
    </source>
</evidence>
<evidence type="ECO:0000256" key="1">
    <source>
        <dbReference type="SAM" id="MobiDB-lite"/>
    </source>
</evidence>
<proteinExistence type="predicted"/>
<reference evidence="2" key="1">
    <citation type="submission" date="2023-03" db="EMBL/GenBank/DDBJ databases">
        <title>Massive genome expansion in bonnet fungi (Mycena s.s.) driven by repeated elements and novel gene families across ecological guilds.</title>
        <authorList>
            <consortium name="Lawrence Berkeley National Laboratory"/>
            <person name="Harder C.B."/>
            <person name="Miyauchi S."/>
            <person name="Viragh M."/>
            <person name="Kuo A."/>
            <person name="Thoen E."/>
            <person name="Andreopoulos B."/>
            <person name="Lu D."/>
            <person name="Skrede I."/>
            <person name="Drula E."/>
            <person name="Henrissat B."/>
            <person name="Morin E."/>
            <person name="Kohler A."/>
            <person name="Barry K."/>
            <person name="LaButti K."/>
            <person name="Morin E."/>
            <person name="Salamov A."/>
            <person name="Lipzen A."/>
            <person name="Mereny Z."/>
            <person name="Hegedus B."/>
            <person name="Baldrian P."/>
            <person name="Stursova M."/>
            <person name="Weitz H."/>
            <person name="Taylor A."/>
            <person name="Grigoriev I.V."/>
            <person name="Nagy L.G."/>
            <person name="Martin F."/>
            <person name="Kauserud H."/>
        </authorList>
    </citation>
    <scope>NUCLEOTIDE SEQUENCE</scope>
    <source>
        <strain evidence="2">CBHHK002</strain>
    </source>
</reference>
<comment type="caution">
    <text evidence="2">The sequence shown here is derived from an EMBL/GenBank/DDBJ whole genome shotgun (WGS) entry which is preliminary data.</text>
</comment>
<sequence>MLPSFLAPPHPPQGSFDFTASSLPPYIPSCPSSSLADGAAGRGVLYPKPLGSLQAGTNREGLRRRRPRADPLGPLVPSRPGISMSYERSLRAQCHSLRSLGRGSGGVESFTTLRRLAQRCRWTVLTAKPRRWLWEFRKLFPERWAPPCLYRLWVIFDTVPDRRLRRGFPQEGGRTSRQGCLSGSQNDVARDVPSADSSDKLACTAHHSCTQRLPSPSGRHKSTPAVTLAAAKPVLLWGEVENGRSAEKLHERGRAGPHGRRLSSGACLMGLPGGRVMKIAWCPPPWTIYSTLDAGYIEKKPEVDEFLLSLFQRGARWGRPVIEGQEREHKWGPQFDNA</sequence>
<dbReference type="AlphaFoldDB" id="A0AAD7AA05"/>
<organism evidence="2 3">
    <name type="scientific">Mycena albidolilacea</name>
    <dbReference type="NCBI Taxonomy" id="1033008"/>
    <lineage>
        <taxon>Eukaryota</taxon>
        <taxon>Fungi</taxon>
        <taxon>Dikarya</taxon>
        <taxon>Basidiomycota</taxon>
        <taxon>Agaricomycotina</taxon>
        <taxon>Agaricomycetes</taxon>
        <taxon>Agaricomycetidae</taxon>
        <taxon>Agaricales</taxon>
        <taxon>Marasmiineae</taxon>
        <taxon>Mycenaceae</taxon>
        <taxon>Mycena</taxon>
    </lineage>
</organism>
<accession>A0AAD7AA05</accession>
<dbReference type="EMBL" id="JARIHO010000012">
    <property type="protein sequence ID" value="KAJ7352344.1"/>
    <property type="molecule type" value="Genomic_DNA"/>
</dbReference>
<keyword evidence="3" id="KW-1185">Reference proteome</keyword>
<feature type="region of interest" description="Disordered" evidence="1">
    <location>
        <begin position="167"/>
        <end position="193"/>
    </location>
</feature>
<name>A0AAD7AA05_9AGAR</name>